<dbReference type="InterPro" id="IPR006096">
    <property type="entry name" value="Glu/Leu/Phe/Val/Trp_DH_C"/>
</dbReference>
<feature type="binding site" evidence="5">
    <location>
        <position position="103"/>
    </location>
    <ligand>
        <name>substrate</name>
    </ligand>
</feature>
<name>A0A932A661_9BACT</name>
<dbReference type="GO" id="GO:0006538">
    <property type="term" value="P:L-glutamate catabolic process"/>
    <property type="evidence" value="ECO:0007669"/>
    <property type="project" value="TreeGrafter"/>
</dbReference>
<dbReference type="GO" id="GO:0000166">
    <property type="term" value="F:nucleotide binding"/>
    <property type="evidence" value="ECO:0007669"/>
    <property type="project" value="UniProtKB-KW"/>
</dbReference>
<feature type="binding site" evidence="5">
    <location>
        <position position="358"/>
    </location>
    <ligand>
        <name>substrate</name>
    </ligand>
</feature>
<evidence type="ECO:0000256" key="4">
    <source>
        <dbReference type="PIRSR" id="PIRSR000185-1"/>
    </source>
</evidence>
<dbReference type="InterPro" id="IPR036291">
    <property type="entry name" value="NAD(P)-bd_dom_sf"/>
</dbReference>
<feature type="binding site" evidence="5">
    <location>
        <position position="79"/>
    </location>
    <ligand>
        <name>substrate</name>
    </ligand>
</feature>
<dbReference type="InterPro" id="IPR006097">
    <property type="entry name" value="Glu/Leu/Phe/Val/Trp_DH_dimer"/>
</dbReference>
<keyword evidence="2 3" id="KW-0560">Oxidoreductase</keyword>
<comment type="similarity">
    <text evidence="1 3 7">Belongs to the Glu/Leu/Phe/Val dehydrogenases family.</text>
</comment>
<evidence type="ECO:0000256" key="6">
    <source>
        <dbReference type="PIRSR" id="PIRSR000185-3"/>
    </source>
</evidence>
<dbReference type="Pfam" id="PF00208">
    <property type="entry name" value="ELFV_dehydrog"/>
    <property type="match status" value="1"/>
</dbReference>
<dbReference type="InterPro" id="IPR033524">
    <property type="entry name" value="Glu/Leu/Phe/Val_DH_AS"/>
</dbReference>
<dbReference type="PIRSF" id="PIRSF000185">
    <property type="entry name" value="Glu_DH"/>
    <property type="match status" value="1"/>
</dbReference>
<evidence type="ECO:0000256" key="1">
    <source>
        <dbReference type="ARBA" id="ARBA00006382"/>
    </source>
</evidence>
<dbReference type="AlphaFoldDB" id="A0A932A661"/>
<dbReference type="Proteomes" id="UP000779809">
    <property type="component" value="Unassembled WGS sequence"/>
</dbReference>
<feature type="active site" description="Proton donor" evidence="4">
    <location>
        <position position="115"/>
    </location>
</feature>
<evidence type="ECO:0000313" key="9">
    <source>
        <dbReference type="EMBL" id="MBI2677420.1"/>
    </source>
</evidence>
<dbReference type="InterPro" id="IPR033922">
    <property type="entry name" value="NAD_bind_Glu_DH"/>
</dbReference>
<reference evidence="9" key="1">
    <citation type="submission" date="2020-07" db="EMBL/GenBank/DDBJ databases">
        <title>Huge and variable diversity of episymbiotic CPR bacteria and DPANN archaea in groundwater ecosystems.</title>
        <authorList>
            <person name="He C.Y."/>
            <person name="Keren R."/>
            <person name="Whittaker M."/>
            <person name="Farag I.F."/>
            <person name="Doudna J."/>
            <person name="Cate J.H.D."/>
            <person name="Banfield J.F."/>
        </authorList>
    </citation>
    <scope>NUCLEOTIDE SEQUENCE</scope>
    <source>
        <strain evidence="9">NC_groundwater_580_Pr5_B-0.1um_64_19</strain>
    </source>
</reference>
<feature type="site" description="Important for catalysis" evidence="6">
    <location>
        <position position="155"/>
    </location>
</feature>
<evidence type="ECO:0000259" key="8">
    <source>
        <dbReference type="SMART" id="SM00839"/>
    </source>
</evidence>
<dbReference type="InterPro" id="IPR046346">
    <property type="entry name" value="Aminoacid_DH-like_N_sf"/>
</dbReference>
<proteinExistence type="inferred from homology"/>
<sequence>MAIASPPVPVQEDLNPFHIAKQQFETAAAKLNLEPGLRAMLSSPRRCLVLSLPIRMDDGTIKVFDGYRVQHNVARGPGKGGIRYHPGVTLDEVKALASWMTWKCATVNIPLGGAKGGIICDPHKLSKGELERLTRRYAAEISVIIGPDRDIPAPDVYTDGQIMAWIMDTFSMMAGGSAPAVVTGKPIFLGGSLGRNEATARGCVFVIREACREKNINLKHSTVSIQGFGNAGSIAADLLYHEGAKVIAVSDSKSGVMNQRGLDVPALLKHKQKTGSVAGFPGSEPIDNAKVLEAECDILIPAALENQITAANADRIKAKIVAEAANGPTTPAADQILHKKGVMVLPDILANAGGVTVSYFEWVQDLAADFWDEDVVNKKLEKVMVRSFNDVLAMATTHNVDMRTGAFILAIDRVAVATRTRGVWP</sequence>
<dbReference type="EMBL" id="JACPNR010000004">
    <property type="protein sequence ID" value="MBI2677420.1"/>
    <property type="molecule type" value="Genomic_DNA"/>
</dbReference>
<feature type="binding site" evidence="5">
    <location>
        <position position="199"/>
    </location>
    <ligand>
        <name>NAD(+)</name>
        <dbReference type="ChEBI" id="CHEBI:57540"/>
    </ligand>
</feature>
<dbReference type="PANTHER" id="PTHR11606:SF13">
    <property type="entry name" value="GLUTAMATE DEHYDROGENASE 1, MITOCHONDRIAL"/>
    <property type="match status" value="1"/>
</dbReference>
<evidence type="ECO:0000256" key="5">
    <source>
        <dbReference type="PIRSR" id="PIRSR000185-2"/>
    </source>
</evidence>
<dbReference type="Gene3D" id="3.40.50.720">
    <property type="entry name" value="NAD(P)-binding Rossmann-like Domain"/>
    <property type="match status" value="1"/>
</dbReference>
<dbReference type="InterPro" id="IPR014362">
    <property type="entry name" value="Glu_DH"/>
</dbReference>
<organism evidence="9 10">
    <name type="scientific">Candidatus Korobacter versatilis</name>
    <dbReference type="NCBI Taxonomy" id="658062"/>
    <lineage>
        <taxon>Bacteria</taxon>
        <taxon>Pseudomonadati</taxon>
        <taxon>Acidobacteriota</taxon>
        <taxon>Terriglobia</taxon>
        <taxon>Terriglobales</taxon>
        <taxon>Candidatus Korobacteraceae</taxon>
        <taxon>Candidatus Korobacter</taxon>
    </lineage>
</organism>
<keyword evidence="5" id="KW-0547">Nucleotide-binding</keyword>
<gene>
    <name evidence="9" type="ORF">HYX28_01415</name>
</gene>
<dbReference type="CDD" id="cd01076">
    <property type="entry name" value="NAD_bind_1_Glu_DH"/>
    <property type="match status" value="1"/>
</dbReference>
<dbReference type="SMART" id="SM00839">
    <property type="entry name" value="ELFV_dehydrog"/>
    <property type="match status" value="1"/>
</dbReference>
<evidence type="ECO:0000313" key="10">
    <source>
        <dbReference type="Proteomes" id="UP000779809"/>
    </source>
</evidence>
<keyword evidence="5" id="KW-0520">NAD</keyword>
<dbReference type="PROSITE" id="PS00074">
    <property type="entry name" value="GLFV_DEHYDROGENASE"/>
    <property type="match status" value="1"/>
</dbReference>
<protein>
    <recommendedName>
        <fullName evidence="3">Glutamate dehydrogenase</fullName>
    </recommendedName>
</protein>
<feature type="domain" description="Glutamate/phenylalanine/leucine/valine/L-tryptophan dehydrogenase C-terminal" evidence="8">
    <location>
        <begin position="192"/>
        <end position="422"/>
    </location>
</feature>
<dbReference type="PANTHER" id="PTHR11606">
    <property type="entry name" value="GLUTAMATE DEHYDROGENASE"/>
    <property type="match status" value="1"/>
</dbReference>
<dbReference type="InterPro" id="IPR006095">
    <property type="entry name" value="Glu/Leu/Phe/Val/Trp_DH"/>
</dbReference>
<dbReference type="Pfam" id="PF02812">
    <property type="entry name" value="ELFV_dehydrog_N"/>
    <property type="match status" value="1"/>
</dbReference>
<comment type="caution">
    <text evidence="9">The sequence shown here is derived from an EMBL/GenBank/DDBJ whole genome shotgun (WGS) entry which is preliminary data.</text>
</comment>
<dbReference type="GO" id="GO:0004352">
    <property type="term" value="F:glutamate dehydrogenase (NAD+) activity"/>
    <property type="evidence" value="ECO:0007669"/>
    <property type="project" value="TreeGrafter"/>
</dbReference>
<evidence type="ECO:0000256" key="7">
    <source>
        <dbReference type="RuleBase" id="RU004417"/>
    </source>
</evidence>
<dbReference type="FunFam" id="3.40.50.10860:FF:000003">
    <property type="entry name" value="Glutamate dehydrogenase"/>
    <property type="match status" value="1"/>
</dbReference>
<dbReference type="Gene3D" id="3.40.50.10860">
    <property type="entry name" value="Leucine Dehydrogenase, chain A, domain 1"/>
    <property type="match status" value="1"/>
</dbReference>
<dbReference type="SUPFAM" id="SSF51735">
    <property type="entry name" value="NAD(P)-binding Rossmann-fold domains"/>
    <property type="match status" value="1"/>
</dbReference>
<dbReference type="SUPFAM" id="SSF53223">
    <property type="entry name" value="Aminoacid dehydrogenase-like, N-terminal domain"/>
    <property type="match status" value="1"/>
</dbReference>
<accession>A0A932A661</accession>
<dbReference type="PRINTS" id="PR00082">
    <property type="entry name" value="GLFDHDRGNASE"/>
</dbReference>
<evidence type="ECO:0000256" key="2">
    <source>
        <dbReference type="ARBA" id="ARBA00023002"/>
    </source>
</evidence>
<evidence type="ECO:0000256" key="3">
    <source>
        <dbReference type="PIRNR" id="PIRNR000185"/>
    </source>
</evidence>
<feature type="binding site" evidence="5">
    <location>
        <position position="230"/>
    </location>
    <ligand>
        <name>NAD(+)</name>
        <dbReference type="ChEBI" id="CHEBI:57540"/>
    </ligand>
</feature>